<gene>
    <name evidence="2" type="ORF">BO71DRAFT_112897</name>
</gene>
<evidence type="ECO:0000313" key="3">
    <source>
        <dbReference type="Proteomes" id="UP000247810"/>
    </source>
</evidence>
<accession>A0A319CX34</accession>
<dbReference type="Proteomes" id="UP000247810">
    <property type="component" value="Unassembled WGS sequence"/>
</dbReference>
<dbReference type="VEuPathDB" id="FungiDB:BO71DRAFT_112897"/>
<reference evidence="2 3" key="1">
    <citation type="submission" date="2018-02" db="EMBL/GenBank/DDBJ databases">
        <title>The genomes of Aspergillus section Nigri reveals drivers in fungal speciation.</title>
        <authorList>
            <consortium name="DOE Joint Genome Institute"/>
            <person name="Vesth T.C."/>
            <person name="Nybo J."/>
            <person name="Theobald S."/>
            <person name="Brandl J."/>
            <person name="Frisvad J.C."/>
            <person name="Nielsen K.F."/>
            <person name="Lyhne E.K."/>
            <person name="Kogle M.E."/>
            <person name="Kuo A."/>
            <person name="Riley R."/>
            <person name="Clum A."/>
            <person name="Nolan M."/>
            <person name="Lipzen A."/>
            <person name="Salamov A."/>
            <person name="Henrissat B."/>
            <person name="Wiebenga A."/>
            <person name="De vries R.P."/>
            <person name="Grigoriev I.V."/>
            <person name="Mortensen U.H."/>
            <person name="Andersen M.R."/>
            <person name="Baker S.E."/>
        </authorList>
    </citation>
    <scope>NUCLEOTIDE SEQUENCE [LARGE SCALE GENOMIC DNA]</scope>
    <source>
        <strain evidence="2 3">CBS 707.79</strain>
    </source>
</reference>
<evidence type="ECO:0000313" key="2">
    <source>
        <dbReference type="EMBL" id="PYH89239.1"/>
    </source>
</evidence>
<evidence type="ECO:0000256" key="1">
    <source>
        <dbReference type="SAM" id="MobiDB-lite"/>
    </source>
</evidence>
<sequence>MYCADGEHIQILNQHACASFQAITIDHVSMHLTYYECSRIFMTQHARTQHHTTNPPKPLNNQSKIYSRI</sequence>
<feature type="region of interest" description="Disordered" evidence="1">
    <location>
        <begin position="46"/>
        <end position="69"/>
    </location>
</feature>
<name>A0A319CX34_9EURO</name>
<dbReference type="EMBL" id="KZ826040">
    <property type="protein sequence ID" value="PYH89239.1"/>
    <property type="molecule type" value="Genomic_DNA"/>
</dbReference>
<organism evidence="2 3">
    <name type="scientific">Aspergillus ellipticus CBS 707.79</name>
    <dbReference type="NCBI Taxonomy" id="1448320"/>
    <lineage>
        <taxon>Eukaryota</taxon>
        <taxon>Fungi</taxon>
        <taxon>Dikarya</taxon>
        <taxon>Ascomycota</taxon>
        <taxon>Pezizomycotina</taxon>
        <taxon>Eurotiomycetes</taxon>
        <taxon>Eurotiomycetidae</taxon>
        <taxon>Eurotiales</taxon>
        <taxon>Aspergillaceae</taxon>
        <taxon>Aspergillus</taxon>
        <taxon>Aspergillus subgen. Circumdati</taxon>
    </lineage>
</organism>
<feature type="compositionally biased region" description="Polar residues" evidence="1">
    <location>
        <begin position="51"/>
        <end position="69"/>
    </location>
</feature>
<protein>
    <submittedName>
        <fullName evidence="2">Uncharacterized protein</fullName>
    </submittedName>
</protein>
<keyword evidence="3" id="KW-1185">Reference proteome</keyword>
<dbReference type="AlphaFoldDB" id="A0A319CX34"/>
<proteinExistence type="predicted"/>